<dbReference type="Gene3D" id="3.30.40.10">
    <property type="entry name" value="Zinc/RING finger domain, C3HC4 (zinc finger)"/>
    <property type="match status" value="1"/>
</dbReference>
<keyword evidence="5" id="KW-0479">Metal-binding</keyword>
<evidence type="ECO:0000313" key="20">
    <source>
        <dbReference type="EMBL" id="CAH0105050.1"/>
    </source>
</evidence>
<dbReference type="InterPro" id="IPR001965">
    <property type="entry name" value="Znf_PHD"/>
</dbReference>
<evidence type="ECO:0000256" key="7">
    <source>
        <dbReference type="ARBA" id="ARBA00022771"/>
    </source>
</evidence>
<evidence type="ECO:0000256" key="6">
    <source>
        <dbReference type="ARBA" id="ARBA00022737"/>
    </source>
</evidence>
<dbReference type="Pfam" id="PF16737">
    <property type="entry name" value="PHF12_MRG_bd"/>
    <property type="match status" value="1"/>
</dbReference>
<comment type="caution">
    <text evidence="20">The sequence shown here is derived from an EMBL/GenBank/DDBJ whole genome shotgun (WGS) entry which is preliminary data.</text>
</comment>
<dbReference type="EMBL" id="CAKKLH010000168">
    <property type="protein sequence ID" value="CAH0105050.1"/>
    <property type="molecule type" value="Genomic_DNA"/>
</dbReference>
<dbReference type="FunFam" id="3.30.40.10:FF:000164">
    <property type="entry name" value="PHD finger protein 12"/>
    <property type="match status" value="1"/>
</dbReference>
<evidence type="ECO:0000256" key="17">
    <source>
        <dbReference type="SAM" id="MobiDB-lite"/>
    </source>
</evidence>
<reference evidence="20" key="1">
    <citation type="submission" date="2021-11" db="EMBL/GenBank/DDBJ databases">
        <authorList>
            <person name="Schell T."/>
        </authorList>
    </citation>
    <scope>NUCLEOTIDE SEQUENCE</scope>
    <source>
        <strain evidence="20">M5</strain>
    </source>
</reference>
<dbReference type="GO" id="GO:0070822">
    <property type="term" value="C:Sin3-type complex"/>
    <property type="evidence" value="ECO:0007669"/>
    <property type="project" value="TreeGrafter"/>
</dbReference>
<dbReference type="SMART" id="SM00249">
    <property type="entry name" value="PHD"/>
    <property type="match status" value="2"/>
</dbReference>
<dbReference type="GO" id="GO:0000122">
    <property type="term" value="P:negative regulation of transcription by RNA polymerase II"/>
    <property type="evidence" value="ECO:0007669"/>
    <property type="project" value="TreeGrafter"/>
</dbReference>
<evidence type="ECO:0000259" key="18">
    <source>
        <dbReference type="PROSITE" id="PS50006"/>
    </source>
</evidence>
<evidence type="ECO:0000313" key="21">
    <source>
        <dbReference type="Proteomes" id="UP000789390"/>
    </source>
</evidence>
<dbReference type="InterPro" id="IPR031966">
    <property type="entry name" value="PHF12_MRG-bd"/>
</dbReference>
<dbReference type="InterPro" id="IPR038098">
    <property type="entry name" value="PHF12_MRG-bd_sf"/>
</dbReference>
<keyword evidence="4" id="KW-0597">Phosphoprotein</keyword>
<dbReference type="InterPro" id="IPR019786">
    <property type="entry name" value="Zinc_finger_PHD-type_CS"/>
</dbReference>
<keyword evidence="6" id="KW-0677">Repeat</keyword>
<evidence type="ECO:0000256" key="14">
    <source>
        <dbReference type="ARBA" id="ARBA00068755"/>
    </source>
</evidence>
<dbReference type="OrthoDB" id="1919692at2759"/>
<keyword evidence="10" id="KW-0805">Transcription regulation</keyword>
<dbReference type="CDD" id="cd15533">
    <property type="entry name" value="PHD1_PHF12"/>
    <property type="match status" value="1"/>
</dbReference>
<evidence type="ECO:0000256" key="12">
    <source>
        <dbReference type="ARBA" id="ARBA00023242"/>
    </source>
</evidence>
<feature type="compositionally biased region" description="Basic and acidic residues" evidence="17">
    <location>
        <begin position="174"/>
        <end position="183"/>
    </location>
</feature>
<feature type="region of interest" description="Disordered" evidence="17">
    <location>
        <begin position="678"/>
        <end position="712"/>
    </location>
</feature>
<dbReference type="PROSITE" id="PS01359">
    <property type="entry name" value="ZF_PHD_1"/>
    <property type="match status" value="1"/>
</dbReference>
<dbReference type="InterPro" id="IPR011011">
    <property type="entry name" value="Znf_FYVE_PHD"/>
</dbReference>
<evidence type="ECO:0000256" key="9">
    <source>
        <dbReference type="ARBA" id="ARBA00022843"/>
    </source>
</evidence>
<proteinExistence type="predicted"/>
<evidence type="ECO:0000259" key="19">
    <source>
        <dbReference type="PROSITE" id="PS50016"/>
    </source>
</evidence>
<dbReference type="GO" id="GO:0008270">
    <property type="term" value="F:zinc ion binding"/>
    <property type="evidence" value="ECO:0007669"/>
    <property type="project" value="UniProtKB-KW"/>
</dbReference>
<sequence length="767" mass="86036">MANSQYDLDLSGGLMPQIQALLAPPLLEDISKEKRKDGLALHPYYRRPGRGHNRDSCDACKEGGELICCDSCPASFHLQCHDPPLEETDLPKGLWNCHSCRVKKAQDDTSSLAHYVEVDDGADSDSSKNGKRPYTLTSQSVGSGQGTSERISGRRRTNNSDEVDVETPGVSSEKSSDREDVDNTGKVSFFGPLIRVAASMNPQQFELPPELVEPIPFPGTSKFCISKKTGSGPKKKLHELDNGLVPLPLRACFYCSKSCRKAPMVACDFCPLVFHLDCLDPPLVCMPVGKWMCPNHPQNIEYKLLPDSRLTERVKFWSFLQRPIDHETVKINFLRKVNRKNPPFRRKVALPGRPRMRVPQIIKDQYKHPPLLPARLNGAQPFYWSSVLPESRKNLKPFNKNELIDEEDKDKVHAQLQNDAEQIAADCREMLSNEAVGNFDSTTLPERRKKECTEGSNAPTWDGLFPEEFQEIEDDVKNYLATLRRSLKESHLKIFMEQLSGNFNYDLMRAMDHETMRTLAMQRVQQLILNPESRSLTVFPLPGMLPSGCSTQSTVIPQPWLQPSSASDSDSGQAQTNVFPRQPRAFLCPLSSAYPPAPIYYRRLTIGTGADMDLNLSSFGVCNYISGHHSTVFYDEMSRHFELLNYSEHGTVVDNVVYCCDLDMDAITVKSDAEDVKEKEKKPSFQGLDDLTKRNGDRMTNATSLTESNESSRCGCRTDVSSLSSTGKSGGWEGTALLTHGSHIKFGCMQFILCISNTNEKPRFIHH</sequence>
<evidence type="ECO:0000256" key="8">
    <source>
        <dbReference type="ARBA" id="ARBA00022833"/>
    </source>
</evidence>
<dbReference type="CDD" id="cd22703">
    <property type="entry name" value="FHA_PHF12"/>
    <property type="match status" value="1"/>
</dbReference>
<evidence type="ECO:0000256" key="10">
    <source>
        <dbReference type="ARBA" id="ARBA00023015"/>
    </source>
</evidence>
<feature type="domain" description="PHD-type" evidence="19">
    <location>
        <begin position="54"/>
        <end position="103"/>
    </location>
</feature>
<protein>
    <recommendedName>
        <fullName evidence="14">PHD finger protein 12</fullName>
    </recommendedName>
    <alternativeName>
        <fullName evidence="15">PHD factor 1</fullName>
    </alternativeName>
</protein>
<evidence type="ECO:0000256" key="16">
    <source>
        <dbReference type="PROSITE-ProRule" id="PRU00146"/>
    </source>
</evidence>
<comment type="subcellular location">
    <subcellularLocation>
        <location evidence="1">Nucleus</location>
    </subcellularLocation>
</comment>
<dbReference type="InterPro" id="IPR013083">
    <property type="entry name" value="Znf_RING/FYVE/PHD"/>
</dbReference>
<feature type="compositionally biased region" description="Polar residues" evidence="17">
    <location>
        <begin position="698"/>
        <end position="712"/>
    </location>
</feature>
<gene>
    <name evidence="20" type="ORF">DGAL_LOCUS8006</name>
</gene>
<evidence type="ECO:0000256" key="13">
    <source>
        <dbReference type="ARBA" id="ARBA00065785"/>
    </source>
</evidence>
<dbReference type="PROSITE" id="PS50016">
    <property type="entry name" value="ZF_PHD_2"/>
    <property type="match status" value="1"/>
</dbReference>
<dbReference type="SUPFAM" id="SSF57903">
    <property type="entry name" value="FYVE/PHD zinc finger"/>
    <property type="match status" value="2"/>
</dbReference>
<keyword evidence="11" id="KW-0804">Transcription</keyword>
<keyword evidence="21" id="KW-1185">Reference proteome</keyword>
<dbReference type="InterPro" id="IPR008984">
    <property type="entry name" value="SMAD_FHA_dom_sf"/>
</dbReference>
<evidence type="ECO:0000256" key="2">
    <source>
        <dbReference type="ARBA" id="ARBA00022491"/>
    </source>
</evidence>
<feature type="domain" description="FHA" evidence="18">
    <location>
        <begin position="604"/>
        <end position="658"/>
    </location>
</feature>
<accession>A0A8J2RM07</accession>
<name>A0A8J2RM07_9CRUS</name>
<dbReference type="InterPro" id="IPR000253">
    <property type="entry name" value="FHA_dom"/>
</dbReference>
<keyword evidence="7 16" id="KW-0863">Zinc-finger</keyword>
<dbReference type="InterPro" id="IPR002219">
    <property type="entry name" value="PKC_DAG/PE"/>
</dbReference>
<feature type="region of interest" description="Disordered" evidence="17">
    <location>
        <begin position="120"/>
        <end position="183"/>
    </location>
</feature>
<keyword evidence="12" id="KW-0539">Nucleus</keyword>
<keyword evidence="9" id="KW-0832">Ubl conjugation</keyword>
<evidence type="ECO:0000256" key="15">
    <source>
        <dbReference type="ARBA" id="ARBA00076589"/>
    </source>
</evidence>
<dbReference type="Gene3D" id="6.10.20.60">
    <property type="entry name" value="PHD finger protein 12"/>
    <property type="match status" value="1"/>
</dbReference>
<dbReference type="PROSITE" id="PS50006">
    <property type="entry name" value="FHA_DOMAIN"/>
    <property type="match status" value="1"/>
</dbReference>
<dbReference type="PANTHER" id="PTHR46309">
    <property type="entry name" value="PHD FINGER PROTEIN 12"/>
    <property type="match status" value="1"/>
</dbReference>
<dbReference type="Proteomes" id="UP000789390">
    <property type="component" value="Unassembled WGS sequence"/>
</dbReference>
<evidence type="ECO:0000256" key="5">
    <source>
        <dbReference type="ARBA" id="ARBA00022723"/>
    </source>
</evidence>
<keyword evidence="2" id="KW-0678">Repressor</keyword>
<comment type="subunit">
    <text evidence="13">Component of SIN3 complexes. Interacts with SIN3A in a complex composed of HDAC1, SAP30 and SIN3A. Component of the SIN3B complex, which includes SIN3B, HDAC2 or HDAC1, PHF12 and MORF4L1; interacts directly with all subunits. Interacts with TLE5.</text>
</comment>
<dbReference type="SUPFAM" id="SSF49879">
    <property type="entry name" value="SMAD/FHA domain"/>
    <property type="match status" value="1"/>
</dbReference>
<dbReference type="GO" id="GO:0003714">
    <property type="term" value="F:transcription corepressor activity"/>
    <property type="evidence" value="ECO:0007669"/>
    <property type="project" value="InterPro"/>
</dbReference>
<dbReference type="PROSITE" id="PS00479">
    <property type="entry name" value="ZF_DAG_PE_1"/>
    <property type="match status" value="1"/>
</dbReference>
<organism evidence="20 21">
    <name type="scientific">Daphnia galeata</name>
    <dbReference type="NCBI Taxonomy" id="27404"/>
    <lineage>
        <taxon>Eukaryota</taxon>
        <taxon>Metazoa</taxon>
        <taxon>Ecdysozoa</taxon>
        <taxon>Arthropoda</taxon>
        <taxon>Crustacea</taxon>
        <taxon>Branchiopoda</taxon>
        <taxon>Diplostraca</taxon>
        <taxon>Cladocera</taxon>
        <taxon>Anomopoda</taxon>
        <taxon>Daphniidae</taxon>
        <taxon>Daphnia</taxon>
    </lineage>
</organism>
<evidence type="ECO:0000256" key="3">
    <source>
        <dbReference type="ARBA" id="ARBA00022499"/>
    </source>
</evidence>
<evidence type="ECO:0000256" key="1">
    <source>
        <dbReference type="ARBA" id="ARBA00004123"/>
    </source>
</evidence>
<dbReference type="InterPro" id="IPR019787">
    <property type="entry name" value="Znf_PHD-finger"/>
</dbReference>
<dbReference type="AlphaFoldDB" id="A0A8J2RM07"/>
<dbReference type="Pfam" id="PF00628">
    <property type="entry name" value="PHD"/>
    <property type="match status" value="2"/>
</dbReference>
<dbReference type="PANTHER" id="PTHR46309:SF1">
    <property type="entry name" value="PHD FINGER PROTEIN 12"/>
    <property type="match status" value="1"/>
</dbReference>
<dbReference type="Gene3D" id="2.30.30.1150">
    <property type="match status" value="1"/>
</dbReference>
<keyword evidence="8" id="KW-0862">Zinc</keyword>
<dbReference type="FunFam" id="3.30.40.10:FF:000154">
    <property type="entry name" value="PHD finger protein 12"/>
    <property type="match status" value="1"/>
</dbReference>
<evidence type="ECO:0000256" key="11">
    <source>
        <dbReference type="ARBA" id="ARBA00023163"/>
    </source>
</evidence>
<dbReference type="InterPro" id="IPR042163">
    <property type="entry name" value="PHF12"/>
</dbReference>
<feature type="compositionally biased region" description="Low complexity" evidence="17">
    <location>
        <begin position="137"/>
        <end position="148"/>
    </location>
</feature>
<keyword evidence="3" id="KW-1017">Isopeptide bond</keyword>
<evidence type="ECO:0000256" key="4">
    <source>
        <dbReference type="ARBA" id="ARBA00022553"/>
    </source>
</evidence>
<dbReference type="CDD" id="cd15534">
    <property type="entry name" value="PHD2_PHF12_Rco1"/>
    <property type="match status" value="1"/>
</dbReference>